<dbReference type="InterPro" id="IPR032675">
    <property type="entry name" value="LRR_dom_sf"/>
</dbReference>
<dbReference type="AlphaFoldDB" id="A0A8S0WAS4"/>
<name>A0A8S0WAS4_CYCAE</name>
<dbReference type="Gene3D" id="3.80.10.10">
    <property type="entry name" value="Ribonuclease Inhibitor"/>
    <property type="match status" value="1"/>
</dbReference>
<reference evidence="2 3" key="1">
    <citation type="submission" date="2020-01" db="EMBL/GenBank/DDBJ databases">
        <authorList>
            <person name="Gupta K D."/>
        </authorList>
    </citation>
    <scope>NUCLEOTIDE SEQUENCE [LARGE SCALE GENOMIC DNA]</scope>
</reference>
<gene>
    <name evidence="2" type="ORF">AAE3_LOCUS11263</name>
</gene>
<protein>
    <recommendedName>
        <fullName evidence="4">F-box domain-containing protein</fullName>
    </recommendedName>
</protein>
<dbReference type="Proteomes" id="UP000467700">
    <property type="component" value="Unassembled WGS sequence"/>
</dbReference>
<organism evidence="2 3">
    <name type="scientific">Cyclocybe aegerita</name>
    <name type="common">Black poplar mushroom</name>
    <name type="synonym">Agrocybe aegerita</name>
    <dbReference type="NCBI Taxonomy" id="1973307"/>
    <lineage>
        <taxon>Eukaryota</taxon>
        <taxon>Fungi</taxon>
        <taxon>Dikarya</taxon>
        <taxon>Basidiomycota</taxon>
        <taxon>Agaricomycotina</taxon>
        <taxon>Agaricomycetes</taxon>
        <taxon>Agaricomycetidae</taxon>
        <taxon>Agaricales</taxon>
        <taxon>Agaricineae</taxon>
        <taxon>Bolbitiaceae</taxon>
        <taxon>Cyclocybe</taxon>
    </lineage>
</organism>
<dbReference type="SUPFAM" id="SSF52058">
    <property type="entry name" value="L domain-like"/>
    <property type="match status" value="1"/>
</dbReference>
<comment type="caution">
    <text evidence="2">The sequence shown here is derived from an EMBL/GenBank/DDBJ whole genome shotgun (WGS) entry which is preliminary data.</text>
</comment>
<accession>A0A8S0WAS4</accession>
<sequence length="732" mass="83289">MKMQPSSLPVQDSTHRPATMRLPDMDDVWDTVKFKLHPFTLGIRLRVSLIKIKVKNAKKKAVETKRKGVLAARNRILPAIPGISKLELPPSPAPDLLLSNDPPSDQKATIIHAVISQAKKEQTRLQTKLDERTARGSPNRTWMAVTQHKIERATEFVRQHEALVSPLRRMPPEILQEIFLWFVSTRPHTRWTISRDIPWTLAQVCQTWRDNALALSSLWSHLPTVDLTRSDSRARTRVQVDCLTELIRRSKTAPLDIYLFALGYDGGSHPVIELLAKHCERWQVVTIKINLTTLVALRRVKGRLPQLKTLNLYLTGYDDGLPPIDMFEGAPQLRQVDVGGPFLAELALPFSQLAHYKDKIRMRNSITRVVTAANSLEALTIMELCESSDTAAIPPVTLPHLVKLQVKFCCTRPQFLNNLSLPSIEEIRMVSFHDEAELIPSLVNIIRNSGPGPSPLKILRFRTQGVQAGQLSVLLQLTPALETLDMPIPPPEDLALLMQGGIIPRLEKCEFFVNDFTHSAADDETTKALELLASSRCEMSSDPASLSTECSRIKKFCLHFDRPRLIQAQLALLEGWERTGGKELVHFKNQIFSEIPELECRRPRRARKFDRRWVDRVLGLLENIENYKVNRVGDVYTSELHLVLKILTERQFPGDDKCLFRQRATTILKKWEPLFEQSLSSRHWVMKGEYSLVYISENDAIRTGPDALKNIVYGIEDGASYTRLHYPAFLDF</sequence>
<dbReference type="OrthoDB" id="3365698at2759"/>
<feature type="compositionally biased region" description="Polar residues" evidence="1">
    <location>
        <begin position="1"/>
        <end position="12"/>
    </location>
</feature>
<evidence type="ECO:0000313" key="2">
    <source>
        <dbReference type="EMBL" id="CAA7268978.1"/>
    </source>
</evidence>
<evidence type="ECO:0000256" key="1">
    <source>
        <dbReference type="SAM" id="MobiDB-lite"/>
    </source>
</evidence>
<feature type="region of interest" description="Disordered" evidence="1">
    <location>
        <begin position="1"/>
        <end position="21"/>
    </location>
</feature>
<keyword evidence="3" id="KW-1185">Reference proteome</keyword>
<proteinExistence type="predicted"/>
<dbReference type="EMBL" id="CACVBS010000073">
    <property type="protein sequence ID" value="CAA7268978.1"/>
    <property type="molecule type" value="Genomic_DNA"/>
</dbReference>
<evidence type="ECO:0000313" key="3">
    <source>
        <dbReference type="Proteomes" id="UP000467700"/>
    </source>
</evidence>
<evidence type="ECO:0008006" key="4">
    <source>
        <dbReference type="Google" id="ProtNLM"/>
    </source>
</evidence>